<reference evidence="2" key="1">
    <citation type="submission" date="2014-11" db="EMBL/GenBank/DDBJ databases">
        <title>Molecular phylogeny of cliff fern family Woodsiaceae with morphological implications.</title>
        <authorList>
            <person name="Shao Y.-Z."/>
            <person name="Wei R."/>
            <person name="Zhang X.-C."/>
        </authorList>
    </citation>
    <scope>NUCLEOTIDE SEQUENCE</scope>
</reference>
<dbReference type="PANTHER" id="PTHR38899:SF1">
    <property type="entry name" value="PROTEIN KINASE"/>
    <property type="match status" value="1"/>
</dbReference>
<feature type="region of interest" description="Disordered" evidence="1">
    <location>
        <begin position="1"/>
        <end position="29"/>
    </location>
</feature>
<dbReference type="AlphaFoldDB" id="A0A0K6SBK8"/>
<evidence type="ECO:0000313" key="2">
    <source>
        <dbReference type="EMBL" id="CUC10979.1"/>
    </source>
</evidence>
<name>A0A0K6SBK8_9ALVE</name>
<dbReference type="VEuPathDB" id="CryptoDB:Cvel_14127"/>
<feature type="non-terminal residue" evidence="2">
    <location>
        <position position="1"/>
    </location>
</feature>
<proteinExistence type="predicted"/>
<organism evidence="2">
    <name type="scientific">Chromera velia CCMP2878</name>
    <dbReference type="NCBI Taxonomy" id="1169474"/>
    <lineage>
        <taxon>Eukaryota</taxon>
        <taxon>Sar</taxon>
        <taxon>Alveolata</taxon>
        <taxon>Colpodellida</taxon>
        <taxon>Chromeraceae</taxon>
        <taxon>Chromera</taxon>
    </lineage>
</organism>
<dbReference type="PANTHER" id="PTHR38899">
    <property type="entry name" value="DOMAIN OOKINETE PROTEIN, PUTATIVE-RELATED"/>
    <property type="match status" value="1"/>
</dbReference>
<gene>
    <name evidence="2" type="ORF">Cvel_14127.t2</name>
</gene>
<accession>A0A0K6SBK8</accession>
<protein>
    <submittedName>
        <fullName evidence="2">Uncharacterized protein</fullName>
    </submittedName>
</protein>
<feature type="compositionally biased region" description="Basic and acidic residues" evidence="1">
    <location>
        <begin position="8"/>
        <end position="24"/>
    </location>
</feature>
<dbReference type="EMBL" id="CDMZ01005948">
    <property type="protein sequence ID" value="CUC10979.1"/>
    <property type="molecule type" value="Genomic_DNA"/>
</dbReference>
<sequence>SNLPQQKVIKDTQKSKPKPKERVKASRAQLAADPRFSQSSTLLIFDWDDTLFPSSWVMKEAGFEGTNVPPGAEIRQRLSTEAKERHRKVEKLSKKTLQTAAKLGLVRIVSSASIGWISDAARELMPDLAQLLDDSGLFREGIKACASKYQRQEREEWKNWAFEECLTEWQSLDADSTEDSWNLLSIGDAQEEKDAAFHLSTILEKRGVTHVVKTVKLERCGARRLTKQLKYLEETLSSLVSCPRSVNVVCSFCKQTGNLLVNTDGALAQNDVEADLTRQAPEFVDSTDPQRNADCQGADTRGAVQAQMPQPNPELARRPVQRDLVHTDSVHEKVVATCV</sequence>
<evidence type="ECO:0000256" key="1">
    <source>
        <dbReference type="SAM" id="MobiDB-lite"/>
    </source>
</evidence>